<dbReference type="Pfam" id="PF00884">
    <property type="entry name" value="Sulfatase"/>
    <property type="match status" value="1"/>
</dbReference>
<dbReference type="InterPro" id="IPR050738">
    <property type="entry name" value="Sulfatase"/>
</dbReference>
<proteinExistence type="inferred from homology"/>
<organism evidence="9 10">
    <name type="scientific">Clytia hemisphaerica</name>
    <dbReference type="NCBI Taxonomy" id="252671"/>
    <lineage>
        <taxon>Eukaryota</taxon>
        <taxon>Metazoa</taxon>
        <taxon>Cnidaria</taxon>
        <taxon>Hydrozoa</taxon>
        <taxon>Hydroidolina</taxon>
        <taxon>Leptothecata</taxon>
        <taxon>Obeliida</taxon>
        <taxon>Clytiidae</taxon>
        <taxon>Clytia</taxon>
    </lineage>
</organism>
<evidence type="ECO:0000256" key="1">
    <source>
        <dbReference type="ARBA" id="ARBA00001913"/>
    </source>
</evidence>
<dbReference type="SUPFAM" id="SSF53649">
    <property type="entry name" value="Alkaline phosphatase-like"/>
    <property type="match status" value="1"/>
</dbReference>
<accession>A0A7M6DQQ0</accession>
<evidence type="ECO:0000256" key="4">
    <source>
        <dbReference type="ARBA" id="ARBA00022729"/>
    </source>
</evidence>
<reference evidence="9" key="1">
    <citation type="submission" date="2021-01" db="UniProtKB">
        <authorList>
            <consortium name="EnsemblMetazoa"/>
        </authorList>
    </citation>
    <scope>IDENTIFICATION</scope>
</reference>
<dbReference type="InterPro" id="IPR000917">
    <property type="entry name" value="Sulfatase_N"/>
</dbReference>
<dbReference type="Pfam" id="PF14707">
    <property type="entry name" value="Sulfatase_C"/>
    <property type="match status" value="1"/>
</dbReference>
<dbReference type="Gene3D" id="3.30.1120.10">
    <property type="match status" value="1"/>
</dbReference>
<evidence type="ECO:0000313" key="9">
    <source>
        <dbReference type="EnsemblMetazoa" id="CLYHEMP022587.1"/>
    </source>
</evidence>
<dbReference type="PANTHER" id="PTHR42693">
    <property type="entry name" value="ARYLSULFATASE FAMILY MEMBER"/>
    <property type="match status" value="1"/>
</dbReference>
<evidence type="ECO:0000313" key="10">
    <source>
        <dbReference type="Proteomes" id="UP000594262"/>
    </source>
</evidence>
<protein>
    <recommendedName>
        <fullName evidence="8">Sulfatase N-terminal domain-containing protein</fullName>
    </recommendedName>
</protein>
<dbReference type="GO" id="GO:0046872">
    <property type="term" value="F:metal ion binding"/>
    <property type="evidence" value="ECO:0007669"/>
    <property type="project" value="UniProtKB-KW"/>
</dbReference>
<evidence type="ECO:0000256" key="3">
    <source>
        <dbReference type="ARBA" id="ARBA00022723"/>
    </source>
</evidence>
<feature type="signal peptide" evidence="7">
    <location>
        <begin position="1"/>
        <end position="21"/>
    </location>
</feature>
<keyword evidence="4 7" id="KW-0732">Signal</keyword>
<evidence type="ECO:0000256" key="2">
    <source>
        <dbReference type="ARBA" id="ARBA00008779"/>
    </source>
</evidence>
<dbReference type="PANTHER" id="PTHR42693:SF42">
    <property type="entry name" value="ARYLSULFATASE G"/>
    <property type="match status" value="1"/>
</dbReference>
<keyword evidence="5" id="KW-0378">Hydrolase</keyword>
<comment type="cofactor">
    <cofactor evidence="1">
        <name>Ca(2+)</name>
        <dbReference type="ChEBI" id="CHEBI:29108"/>
    </cofactor>
</comment>
<keyword evidence="6" id="KW-0106">Calcium</keyword>
<evidence type="ECO:0000256" key="5">
    <source>
        <dbReference type="ARBA" id="ARBA00022801"/>
    </source>
</evidence>
<dbReference type="InterPro" id="IPR017850">
    <property type="entry name" value="Alkaline_phosphatase_core_sf"/>
</dbReference>
<evidence type="ECO:0000256" key="7">
    <source>
        <dbReference type="SAM" id="SignalP"/>
    </source>
</evidence>
<evidence type="ECO:0000259" key="8">
    <source>
        <dbReference type="Pfam" id="PF00884"/>
    </source>
</evidence>
<dbReference type="Gene3D" id="3.40.720.10">
    <property type="entry name" value="Alkaline Phosphatase, subunit A"/>
    <property type="match status" value="1"/>
</dbReference>
<feature type="chain" id="PRO_5029895260" description="Sulfatase N-terminal domain-containing protein" evidence="7">
    <location>
        <begin position="22"/>
        <end position="519"/>
    </location>
</feature>
<dbReference type="OrthoDB" id="103349at2759"/>
<name>A0A7M6DQQ0_9CNID</name>
<dbReference type="Proteomes" id="UP000594262">
    <property type="component" value="Unplaced"/>
</dbReference>
<dbReference type="AlphaFoldDB" id="A0A7M6DQQ0"/>
<feature type="domain" description="Sulfatase N-terminal" evidence="8">
    <location>
        <begin position="28"/>
        <end position="367"/>
    </location>
</feature>
<comment type="similarity">
    <text evidence="2">Belongs to the sulfatase family.</text>
</comment>
<dbReference type="EnsemblMetazoa" id="CLYHEMT022587.1">
    <property type="protein sequence ID" value="CLYHEMP022587.1"/>
    <property type="gene ID" value="CLYHEMG022587"/>
</dbReference>
<sequence>MYSKIKWTTWLITNLAMVSMGVELTERPDLLIFLVDDLGYGDVGFNKEGDSDGSGESPTPNMDAFSKKGIRFTDYHSPYAVCTPSRASLLTSRLGARTGLYSLLNAKSIGGLPTTEYTLSEHLKKIDYSTFAIGKWHLGHQDNYHPNDRGFDHYLGVPYSLDMGCLDYPGYSHPEHLSCKRDITDEVAIPLYRDKTIIQQPLDLRTLSDIYFQEFQQRMEEIHQKKTNFFGYIPFSKVHVPLGFAEHSPNGTAFSDNLKELDMNFGRMIQTVKDLGLFENTVIWLISDNGPWELECQFAGQPGKFQGLWQKMKTGGGGGTSWKETIWEGGHRVPAVVTWPQYIKEGRVSDALISGLDIMPTMASLMGFELPTDRHYDGEDLSRVLKDGSDEGRLTLFHPRSNARDNEITAVRWKNYKAVFKSGGLRLLDCHFGSSMARTYDPPLLFDLKDDPSEAKPLDTTDPFNKALVSHLKDLLEKLNEDIAGDFKSKFDDRQDSSVMPCCNARNRHCRCQPLIGSD</sequence>
<dbReference type="GO" id="GO:0004065">
    <property type="term" value="F:arylsulfatase activity"/>
    <property type="evidence" value="ECO:0007669"/>
    <property type="project" value="TreeGrafter"/>
</dbReference>
<keyword evidence="3" id="KW-0479">Metal-binding</keyword>
<keyword evidence="10" id="KW-1185">Reference proteome</keyword>
<evidence type="ECO:0000256" key="6">
    <source>
        <dbReference type="ARBA" id="ARBA00022837"/>
    </source>
</evidence>